<gene>
    <name evidence="2" type="ORF">SAMN04487937_2418</name>
</gene>
<accession>A0A1I6H3Z0</accession>
<organism evidence="2 3">
    <name type="scientific">Halorubrum sodomense</name>
    <dbReference type="NCBI Taxonomy" id="35743"/>
    <lineage>
        <taxon>Archaea</taxon>
        <taxon>Methanobacteriati</taxon>
        <taxon>Methanobacteriota</taxon>
        <taxon>Stenosarchaea group</taxon>
        <taxon>Halobacteria</taxon>
        <taxon>Halobacteriales</taxon>
        <taxon>Haloferacaceae</taxon>
        <taxon>Halorubrum</taxon>
    </lineage>
</organism>
<sequence>MWPWSHLAVGYVAFSAFVRIALRRRPSDRAAVVLAVATQLPDLIDKPLAWQFGLLSNGVGAAHSLIVGVPVALAVAVGLRFRGQAEFGAAVAIGHVIHVLGDILFAGLFGRPPVLPSFLWPVYAPPVSASAPPGLGAKTLQLLLDSRALLGGEVGRTYFLAQGLFLCGTAALWLRDGKPGFALPRSVWRSK</sequence>
<reference evidence="3" key="1">
    <citation type="submission" date="2016-10" db="EMBL/GenBank/DDBJ databases">
        <authorList>
            <person name="Varghese N."/>
            <person name="Submissions S."/>
        </authorList>
    </citation>
    <scope>NUCLEOTIDE SEQUENCE [LARGE SCALE GENOMIC DNA]</scope>
    <source>
        <strain evidence="3">RD 26</strain>
    </source>
</reference>
<dbReference type="OrthoDB" id="200338at2157"/>
<dbReference type="EMBL" id="FOYN01000003">
    <property type="protein sequence ID" value="SFR49152.1"/>
    <property type="molecule type" value="Genomic_DNA"/>
</dbReference>
<evidence type="ECO:0000256" key="1">
    <source>
        <dbReference type="SAM" id="Phobius"/>
    </source>
</evidence>
<dbReference type="Pfam" id="PF04307">
    <property type="entry name" value="YdjM"/>
    <property type="match status" value="1"/>
</dbReference>
<dbReference type="InterPro" id="IPR007404">
    <property type="entry name" value="YdjM-like"/>
</dbReference>
<keyword evidence="2" id="KW-0378">Hydrolase</keyword>
<name>A0A1I6H3Z0_HALSD</name>
<dbReference type="RefSeq" id="WP_092922465.1">
    <property type="nucleotide sequence ID" value="NZ_FOYN01000003.1"/>
</dbReference>
<evidence type="ECO:0000313" key="2">
    <source>
        <dbReference type="EMBL" id="SFR49152.1"/>
    </source>
</evidence>
<keyword evidence="1" id="KW-1133">Transmembrane helix</keyword>
<feature type="transmembrane region" description="Helical" evidence="1">
    <location>
        <begin position="91"/>
        <end position="110"/>
    </location>
</feature>
<dbReference type="Proteomes" id="UP000198932">
    <property type="component" value="Unassembled WGS sequence"/>
</dbReference>
<keyword evidence="1" id="KW-0472">Membrane</keyword>
<keyword evidence="1" id="KW-0812">Transmembrane</keyword>
<keyword evidence="3" id="KW-1185">Reference proteome</keyword>
<dbReference type="AlphaFoldDB" id="A0A1I6H3Z0"/>
<protein>
    <submittedName>
        <fullName evidence="2">LexA-binding, inner membrane-associated putative hydrolase</fullName>
    </submittedName>
</protein>
<dbReference type="GO" id="GO:0016787">
    <property type="term" value="F:hydrolase activity"/>
    <property type="evidence" value="ECO:0007669"/>
    <property type="project" value="UniProtKB-KW"/>
</dbReference>
<proteinExistence type="predicted"/>
<feature type="transmembrane region" description="Helical" evidence="1">
    <location>
        <begin position="59"/>
        <end position="79"/>
    </location>
</feature>
<evidence type="ECO:0000313" key="3">
    <source>
        <dbReference type="Proteomes" id="UP000198932"/>
    </source>
</evidence>